<name>A0A1W1CW03_9ZZZZ</name>
<dbReference type="Pfam" id="PF16694">
    <property type="entry name" value="Cytochrome_P460"/>
    <property type="match status" value="1"/>
</dbReference>
<dbReference type="Gene3D" id="3.50.70.20">
    <property type="entry name" value="Cytochrome P460"/>
    <property type="match status" value="1"/>
</dbReference>
<dbReference type="InterPro" id="IPR038142">
    <property type="entry name" value="Cytochrome_P460_sp"/>
</dbReference>
<feature type="domain" description="Cytochrome P460" evidence="1">
    <location>
        <begin position="36"/>
        <end position="172"/>
    </location>
</feature>
<evidence type="ECO:0000313" key="2">
    <source>
        <dbReference type="EMBL" id="SFV70030.1"/>
    </source>
</evidence>
<sequence>MKQTLLGLAVIASLFTTANAMDKAYSMNKKHELVRPTDYRTWVYVGTPVTPNELNNGKAAFPEMHNVYIDPVSYKMYKESGKFREGTVIIKELVSVGATSAVSGKGYFEGDFLGLEVSIKSKKDFPSEPGNWAIFSFSDMKTGILKETAPVLPANMCVSCHQANAEDDFVFTQYYPVLKAAKGFGKQNPESVAQRSIPKMNKK</sequence>
<gene>
    <name evidence="2" type="ORF">MNB_SV-3-632</name>
</gene>
<dbReference type="AlphaFoldDB" id="A0A1W1CW03"/>
<dbReference type="EMBL" id="FPHI01000044">
    <property type="protein sequence ID" value="SFV70030.1"/>
    <property type="molecule type" value="Genomic_DNA"/>
</dbReference>
<dbReference type="CDD" id="cd20751">
    <property type="entry name" value="cyt_P460_Ne-like"/>
    <property type="match status" value="1"/>
</dbReference>
<evidence type="ECO:0000259" key="1">
    <source>
        <dbReference type="Pfam" id="PF16694"/>
    </source>
</evidence>
<proteinExistence type="predicted"/>
<organism evidence="2">
    <name type="scientific">hydrothermal vent metagenome</name>
    <dbReference type="NCBI Taxonomy" id="652676"/>
    <lineage>
        <taxon>unclassified sequences</taxon>
        <taxon>metagenomes</taxon>
        <taxon>ecological metagenomes</taxon>
    </lineage>
</organism>
<reference evidence="2" key="1">
    <citation type="submission" date="2016-10" db="EMBL/GenBank/DDBJ databases">
        <authorList>
            <person name="de Groot N.N."/>
        </authorList>
    </citation>
    <scope>NUCLEOTIDE SEQUENCE</scope>
</reference>
<dbReference type="InterPro" id="IPR032033">
    <property type="entry name" value="Cytochrome_P460"/>
</dbReference>
<protein>
    <submittedName>
        <fullName evidence="2">Cytochrome P460</fullName>
    </submittedName>
</protein>
<accession>A0A1W1CW03</accession>